<dbReference type="EMBL" id="PP961382">
    <property type="protein sequence ID" value="XDI97812.1"/>
    <property type="molecule type" value="Genomic_DNA"/>
</dbReference>
<keyword evidence="1" id="KW-0812">Transmembrane</keyword>
<sequence>MLFNFSLAPDFSKLLFNGLLRVVSCFLFLSTIKFSPPFNVYTSRRFFI</sequence>
<keyword evidence="1" id="KW-0472">Membrane</keyword>
<feature type="transmembrane region" description="Helical" evidence="1">
    <location>
        <begin position="14"/>
        <end position="35"/>
    </location>
</feature>
<organism evidence="2">
    <name type="scientific">Staphylococcus Phage COMBAT-CF_PART1</name>
    <dbReference type="NCBI Taxonomy" id="3239042"/>
    <lineage>
        <taxon>Viruses</taxon>
    </lineage>
</organism>
<accession>A0AB39C024</accession>
<proteinExistence type="predicted"/>
<evidence type="ECO:0000256" key="1">
    <source>
        <dbReference type="SAM" id="Phobius"/>
    </source>
</evidence>
<keyword evidence="1" id="KW-1133">Transmembrane helix</keyword>
<protein>
    <submittedName>
        <fullName evidence="2">Uncharacterized protein</fullName>
    </submittedName>
</protein>
<name>A0AB39C024_9VIRU</name>
<reference evidence="2" key="1">
    <citation type="submission" date="2024-06" db="EMBL/GenBank/DDBJ databases">
        <authorList>
            <person name="Agudelo-Romero P."/>
            <person name="Caparros-Martin J.A."/>
            <person name="Sharma A."/>
            <person name="Saladie M."/>
            <person name="Stick S.M."/>
            <person name="O'Gara F."/>
        </authorList>
    </citation>
    <scope>NUCLEOTIDE SEQUENCE</scope>
</reference>
<evidence type="ECO:0000313" key="2">
    <source>
        <dbReference type="EMBL" id="XDI97812.1"/>
    </source>
</evidence>